<evidence type="ECO:0000256" key="3">
    <source>
        <dbReference type="ARBA" id="ARBA00023163"/>
    </source>
</evidence>
<keyword evidence="2" id="KW-0238">DNA-binding</keyword>
<sequence>MLIKPSLDIGDVVLTFERAPEISMRMEERAEAAQCAFLAACRPETAEFLLQGAFLQRFPAHTQLTREGERADFLYVVLGGAVELYASWRDRETTVVVLGPNDGVIDASVVLDQPYPQSARTLEASRILMVPSKSVRHALEDDGGFAAAFTREIARSYSQMAQELKNQKLRTSLERLANWLVQRDRETGETRRLVIPFEKKILAARLGMAPEVLSRSFAALAKFGVRVDGAQVTIRDLPALEDLAGAEKRMVEEAS</sequence>
<dbReference type="EMBL" id="NHSJ01000061">
    <property type="protein sequence ID" value="PPQ31264.1"/>
    <property type="molecule type" value="Genomic_DNA"/>
</dbReference>
<dbReference type="SMART" id="SM00100">
    <property type="entry name" value="cNMP"/>
    <property type="match status" value="1"/>
</dbReference>
<proteinExistence type="predicted"/>
<dbReference type="PROSITE" id="PS51063">
    <property type="entry name" value="HTH_CRP_2"/>
    <property type="match status" value="1"/>
</dbReference>
<dbReference type="Gene3D" id="2.60.120.10">
    <property type="entry name" value="Jelly Rolls"/>
    <property type="match status" value="1"/>
</dbReference>
<dbReference type="GO" id="GO:0006355">
    <property type="term" value="P:regulation of DNA-templated transcription"/>
    <property type="evidence" value="ECO:0007669"/>
    <property type="project" value="InterPro"/>
</dbReference>
<dbReference type="CDD" id="cd00038">
    <property type="entry name" value="CAP_ED"/>
    <property type="match status" value="1"/>
</dbReference>
<keyword evidence="1" id="KW-0805">Transcription regulation</keyword>
<dbReference type="InterPro" id="IPR012318">
    <property type="entry name" value="HTH_CRP"/>
</dbReference>
<dbReference type="Proteomes" id="UP000239089">
    <property type="component" value="Unassembled WGS sequence"/>
</dbReference>
<keyword evidence="7" id="KW-1185">Reference proteome</keyword>
<dbReference type="SUPFAM" id="SSF51206">
    <property type="entry name" value="cAMP-binding domain-like"/>
    <property type="match status" value="1"/>
</dbReference>
<dbReference type="AlphaFoldDB" id="A0A2S6N9H9"/>
<dbReference type="Pfam" id="PF13545">
    <property type="entry name" value="HTH_Crp_2"/>
    <property type="match status" value="1"/>
</dbReference>
<keyword evidence="3" id="KW-0804">Transcription</keyword>
<protein>
    <recommendedName>
        <fullName evidence="8">Transcriptional regulator</fullName>
    </recommendedName>
</protein>
<feature type="domain" description="Cyclic nucleotide-binding" evidence="4">
    <location>
        <begin position="37"/>
        <end position="139"/>
    </location>
</feature>
<dbReference type="InterPro" id="IPR014710">
    <property type="entry name" value="RmlC-like_jellyroll"/>
</dbReference>
<dbReference type="InterPro" id="IPR036390">
    <property type="entry name" value="WH_DNA-bd_sf"/>
</dbReference>
<dbReference type="InterPro" id="IPR036388">
    <property type="entry name" value="WH-like_DNA-bd_sf"/>
</dbReference>
<evidence type="ECO:0000259" key="4">
    <source>
        <dbReference type="PROSITE" id="PS50042"/>
    </source>
</evidence>
<evidence type="ECO:0000256" key="1">
    <source>
        <dbReference type="ARBA" id="ARBA00023015"/>
    </source>
</evidence>
<comment type="caution">
    <text evidence="6">The sequence shown here is derived from an EMBL/GenBank/DDBJ whole genome shotgun (WGS) entry which is preliminary data.</text>
</comment>
<organism evidence="6 7">
    <name type="scientific">Rhodoblastus sphagnicola</name>
    <dbReference type="NCBI Taxonomy" id="333368"/>
    <lineage>
        <taxon>Bacteria</taxon>
        <taxon>Pseudomonadati</taxon>
        <taxon>Pseudomonadota</taxon>
        <taxon>Alphaproteobacteria</taxon>
        <taxon>Hyphomicrobiales</taxon>
        <taxon>Rhodoblastaceae</taxon>
        <taxon>Rhodoblastus</taxon>
    </lineage>
</organism>
<name>A0A2S6N9H9_9HYPH</name>
<reference evidence="6 7" key="1">
    <citation type="journal article" date="2018" name="Arch. Microbiol.">
        <title>New insights into the metabolic potential of the phototrophic purple bacterium Rhodopila globiformis DSM 161(T) from its draft genome sequence and evidence for a vanadium-dependent nitrogenase.</title>
        <authorList>
            <person name="Imhoff J.F."/>
            <person name="Rahn T."/>
            <person name="Kunzel S."/>
            <person name="Neulinger S.C."/>
        </authorList>
    </citation>
    <scope>NUCLEOTIDE SEQUENCE [LARGE SCALE GENOMIC DNA]</scope>
    <source>
        <strain evidence="6 7">DSM 16996</strain>
    </source>
</reference>
<dbReference type="SUPFAM" id="SSF46785">
    <property type="entry name" value="Winged helix' DNA-binding domain"/>
    <property type="match status" value="1"/>
</dbReference>
<feature type="domain" description="HTH crp-type" evidence="5">
    <location>
        <begin position="170"/>
        <end position="238"/>
    </location>
</feature>
<evidence type="ECO:0000313" key="7">
    <source>
        <dbReference type="Proteomes" id="UP000239089"/>
    </source>
</evidence>
<dbReference type="Gene3D" id="1.10.10.10">
    <property type="entry name" value="Winged helix-like DNA-binding domain superfamily/Winged helix DNA-binding domain"/>
    <property type="match status" value="1"/>
</dbReference>
<dbReference type="NCBIfam" id="NF006901">
    <property type="entry name" value="PRK09392.1"/>
    <property type="match status" value="1"/>
</dbReference>
<dbReference type="InterPro" id="IPR000595">
    <property type="entry name" value="cNMP-bd_dom"/>
</dbReference>
<evidence type="ECO:0000313" key="6">
    <source>
        <dbReference type="EMBL" id="PPQ31264.1"/>
    </source>
</evidence>
<dbReference type="GO" id="GO:0003677">
    <property type="term" value="F:DNA binding"/>
    <property type="evidence" value="ECO:0007669"/>
    <property type="project" value="UniProtKB-KW"/>
</dbReference>
<accession>A0A2S6N9H9</accession>
<evidence type="ECO:0000259" key="5">
    <source>
        <dbReference type="PROSITE" id="PS51063"/>
    </source>
</evidence>
<evidence type="ECO:0000256" key="2">
    <source>
        <dbReference type="ARBA" id="ARBA00023125"/>
    </source>
</evidence>
<dbReference type="Pfam" id="PF00027">
    <property type="entry name" value="cNMP_binding"/>
    <property type="match status" value="1"/>
</dbReference>
<dbReference type="InterPro" id="IPR018490">
    <property type="entry name" value="cNMP-bd_dom_sf"/>
</dbReference>
<evidence type="ECO:0008006" key="8">
    <source>
        <dbReference type="Google" id="ProtNLM"/>
    </source>
</evidence>
<dbReference type="PROSITE" id="PS50042">
    <property type="entry name" value="CNMP_BINDING_3"/>
    <property type="match status" value="1"/>
</dbReference>
<gene>
    <name evidence="6" type="ORF">CCR94_09790</name>
</gene>